<dbReference type="Proteomes" id="UP001595886">
    <property type="component" value="Unassembled WGS sequence"/>
</dbReference>
<evidence type="ECO:0000313" key="2">
    <source>
        <dbReference type="EMBL" id="MFC4819134.1"/>
    </source>
</evidence>
<dbReference type="Pfam" id="PF13470">
    <property type="entry name" value="PIN_3"/>
    <property type="match status" value="1"/>
</dbReference>
<evidence type="ECO:0000259" key="1">
    <source>
        <dbReference type="Pfam" id="PF13470"/>
    </source>
</evidence>
<dbReference type="PANTHER" id="PTHR34610:SF3">
    <property type="entry name" value="SSL7007 PROTEIN"/>
    <property type="match status" value="1"/>
</dbReference>
<dbReference type="InterPro" id="IPR029060">
    <property type="entry name" value="PIN-like_dom_sf"/>
</dbReference>
<feature type="domain" description="PIN" evidence="1">
    <location>
        <begin position="5"/>
        <end position="119"/>
    </location>
</feature>
<gene>
    <name evidence="2" type="ORF">ACFO6Q_02290</name>
</gene>
<dbReference type="SUPFAM" id="SSF88723">
    <property type="entry name" value="PIN domain-like"/>
    <property type="match status" value="1"/>
</dbReference>
<reference evidence="3" key="1">
    <citation type="journal article" date="2019" name="Int. J. Syst. Evol. Microbiol.">
        <title>The Global Catalogue of Microorganisms (GCM) 10K type strain sequencing project: providing services to taxonomists for standard genome sequencing and annotation.</title>
        <authorList>
            <consortium name="The Broad Institute Genomics Platform"/>
            <consortium name="The Broad Institute Genome Sequencing Center for Infectious Disease"/>
            <person name="Wu L."/>
            <person name="Ma J."/>
        </authorList>
    </citation>
    <scope>NUCLEOTIDE SEQUENCE [LARGE SCALE GENOMIC DNA]</scope>
    <source>
        <strain evidence="3">CCUG 30340</strain>
    </source>
</reference>
<comment type="caution">
    <text evidence="2">The sequence shown here is derived from an EMBL/GenBank/DDBJ whole genome shotgun (WGS) entry which is preliminary data.</text>
</comment>
<organism evidence="2 3">
    <name type="scientific">Dokdonella ginsengisoli</name>
    <dbReference type="NCBI Taxonomy" id="363846"/>
    <lineage>
        <taxon>Bacteria</taxon>
        <taxon>Pseudomonadati</taxon>
        <taxon>Pseudomonadota</taxon>
        <taxon>Gammaproteobacteria</taxon>
        <taxon>Lysobacterales</taxon>
        <taxon>Rhodanobacteraceae</taxon>
        <taxon>Dokdonella</taxon>
    </lineage>
</organism>
<dbReference type="InterPro" id="IPR002850">
    <property type="entry name" value="PIN_toxin-like"/>
</dbReference>
<dbReference type="InterPro" id="IPR002716">
    <property type="entry name" value="PIN_dom"/>
</dbReference>
<dbReference type="PANTHER" id="PTHR34610">
    <property type="entry name" value="SSL7007 PROTEIN"/>
    <property type="match status" value="1"/>
</dbReference>
<protein>
    <submittedName>
        <fullName evidence="2">Toxin-antitoxin system toxin component, PIN family</fullName>
    </submittedName>
</protein>
<name>A0ABV9QR53_9GAMM</name>
<dbReference type="NCBIfam" id="TIGR00305">
    <property type="entry name" value="putative toxin-antitoxin system toxin component, PIN family"/>
    <property type="match status" value="1"/>
</dbReference>
<dbReference type="EMBL" id="JBHSHD010000003">
    <property type="protein sequence ID" value="MFC4819134.1"/>
    <property type="molecule type" value="Genomic_DNA"/>
</dbReference>
<keyword evidence="3" id="KW-1185">Reference proteome</keyword>
<proteinExistence type="predicted"/>
<sequence length="150" mass="16552">MGAPRIVLDTNVCLDLFVFADPRVAALDAALQDGSVAAVTREDCREEWRRVLRYPQLRLDESACARHEAAFDARVARLHELQPVPSSGVRLPRCADPDDQKFLELTLQARAIALITRDDALLALAGRMRREGLFAILTPQAWTDANAAGC</sequence>
<evidence type="ECO:0000313" key="3">
    <source>
        <dbReference type="Proteomes" id="UP001595886"/>
    </source>
</evidence>
<accession>A0ABV9QR53</accession>